<dbReference type="GO" id="GO:0055085">
    <property type="term" value="P:transmembrane transport"/>
    <property type="evidence" value="ECO:0007669"/>
    <property type="project" value="TreeGrafter"/>
</dbReference>
<evidence type="ECO:0000256" key="5">
    <source>
        <dbReference type="ARBA" id="ARBA00022989"/>
    </source>
</evidence>
<keyword evidence="4" id="KW-0732">Signal</keyword>
<feature type="transmembrane region" description="Helical" evidence="8">
    <location>
        <begin position="166"/>
        <end position="185"/>
    </location>
</feature>
<keyword evidence="6 8" id="KW-0472">Membrane</keyword>
<dbReference type="GO" id="GO:0016020">
    <property type="term" value="C:membrane"/>
    <property type="evidence" value="ECO:0007669"/>
    <property type="project" value="UniProtKB-SubCell"/>
</dbReference>
<dbReference type="AlphaFoldDB" id="A0A4T0X1I8"/>
<comment type="caution">
    <text evidence="10">The sequence shown here is derived from an EMBL/GenBank/DDBJ whole genome shotgun (WGS) entry which is preliminary data.</text>
</comment>
<dbReference type="PANTHER" id="PTHR31145:SF4">
    <property type="entry name" value="FLAVIN CARRIER PROTEIN 1-RELATED"/>
    <property type="match status" value="1"/>
</dbReference>
<feature type="transmembrane region" description="Helical" evidence="8">
    <location>
        <begin position="372"/>
        <end position="389"/>
    </location>
</feature>
<feature type="domain" description="ML-like" evidence="9">
    <location>
        <begin position="1"/>
        <end position="129"/>
    </location>
</feature>
<dbReference type="Proteomes" id="UP000307173">
    <property type="component" value="Unassembled WGS sequence"/>
</dbReference>
<keyword evidence="3 8" id="KW-0812">Transmembrane</keyword>
<dbReference type="STRING" id="52247.A0A4T0X1I8"/>
<evidence type="ECO:0000256" key="6">
    <source>
        <dbReference type="ARBA" id="ARBA00023136"/>
    </source>
</evidence>
<dbReference type="GO" id="GO:0009272">
    <property type="term" value="P:fungal-type cell wall biogenesis"/>
    <property type="evidence" value="ECO:0007669"/>
    <property type="project" value="TreeGrafter"/>
</dbReference>
<accession>A0A4T0X1I8</accession>
<protein>
    <recommendedName>
        <fullName evidence="9">ML-like domain-containing protein</fullName>
    </recommendedName>
</protein>
<sequence>MKNNTDIIPNYFNVVFDADKRSINYDIAISTTLEGNLKAYATVYAFGFDILHETIDLCDLNLKQFCPITPSSMEVESVEYISQEYVDKIPGIAYTFPNLDAVARLIIVNEHGGLLGCLQASFDNGKKVSHQGAKWATAVVAGIGLLVSGLLSIFGNSASASRMSAAALSLFTYFQSIVIISMISAEKVPPIANDWAENLAWSMGLIRVTFMQKIFRWYVQATGGTPTQYLTSGVKAILTQRSIDIIAKSSIWQKLSSFFTTSMQPLNLLPRFSPDQNPNYFIDMSNVKSNNYLHVLRGVERIGFDSNIEPSAIVCTGFTFFTLCLYVLVGVFFIYRYLNYALNKGNKKTWLNKNLESKTSWVPTLKGMLSRYIYIGFPQLLVLSLWEYTVQDSAAVITLSVFFMLLALATMTYCTFQVFRFAKESIHTHGNPAAILYGNREILDRYGFLYTMLDARKYWFCAVTLAYIFVKAMFVALAQDSGKTQAMALWILDMFYLGLLCHYLPYLDKFTNILFVFIQVITTINSFFFTFFSGIYGQPDKVASVMGLIFFIMNAAVALILLILILFIALVTVAFKNPDARFSPTKDDRTSFQQKHVGYDNTDDAGELMALGAVAKEHEEGWANNMYGLTQEKSLDDVDSKLSPKNSIRKGLGGIVGSIKRGLSTRNKVELNSSSDNLYEHNDEYSEPADQSTPSLEKSDAAKQAVISNPFSPDPFESEIPFDHRRNESHISGMTNDTAGLSVFGERINSGDYSHVNIAEHTNATNGQAHSGLNRAYLASHDEDISSEDEIVDDLREDVQHAHRRL</sequence>
<dbReference type="PANTHER" id="PTHR31145">
    <property type="entry name" value="INTEGRAL MEMBRANE PROTEIN (AFU_ORTHOLOGUE AFUA_7G01610)"/>
    <property type="match status" value="1"/>
</dbReference>
<dbReference type="InterPro" id="IPR040241">
    <property type="entry name" value="TRP_Flc/Pkd2-like"/>
</dbReference>
<evidence type="ECO:0000256" key="4">
    <source>
        <dbReference type="ARBA" id="ARBA00022729"/>
    </source>
</evidence>
<feature type="transmembrane region" description="Helical" evidence="8">
    <location>
        <begin position="484"/>
        <end position="506"/>
    </location>
</feature>
<dbReference type="Pfam" id="PF14558">
    <property type="entry name" value="TRP_N"/>
    <property type="match status" value="1"/>
</dbReference>
<evidence type="ECO:0000313" key="11">
    <source>
        <dbReference type="Proteomes" id="UP000307173"/>
    </source>
</evidence>
<evidence type="ECO:0000256" key="7">
    <source>
        <dbReference type="SAM" id="MobiDB-lite"/>
    </source>
</evidence>
<comment type="similarity">
    <text evidence="2">Belongs to the transient receptor potential (TRP) ion channel family.</text>
</comment>
<evidence type="ECO:0000256" key="2">
    <source>
        <dbReference type="ARBA" id="ARBA00010642"/>
    </source>
</evidence>
<evidence type="ECO:0000259" key="9">
    <source>
        <dbReference type="SMART" id="SM01320"/>
    </source>
</evidence>
<feature type="transmembrane region" description="Helical" evidence="8">
    <location>
        <begin position="135"/>
        <end position="154"/>
    </location>
</feature>
<reference evidence="10 11" key="1">
    <citation type="journal article" date="2019" name="Front. Genet.">
        <title>Whole-Genome Sequencing of the Opportunistic Yeast Pathogen Candida inconspicua Uncovers Its Hybrid Origin.</title>
        <authorList>
            <person name="Mixao V."/>
            <person name="Hansen A.P."/>
            <person name="Saus E."/>
            <person name="Boekhout T."/>
            <person name="Lass-Florl C."/>
            <person name="Gabaldon T."/>
        </authorList>
    </citation>
    <scope>NUCLEOTIDE SEQUENCE [LARGE SCALE GENOMIC DNA]</scope>
    <source>
        <strain evidence="10 11">CBS 180</strain>
    </source>
</reference>
<keyword evidence="11" id="KW-1185">Reference proteome</keyword>
<evidence type="ECO:0000256" key="3">
    <source>
        <dbReference type="ARBA" id="ARBA00022692"/>
    </source>
</evidence>
<organism evidence="10 11">
    <name type="scientific">Pichia inconspicua</name>
    <dbReference type="NCBI Taxonomy" id="52247"/>
    <lineage>
        <taxon>Eukaryota</taxon>
        <taxon>Fungi</taxon>
        <taxon>Dikarya</taxon>
        <taxon>Ascomycota</taxon>
        <taxon>Saccharomycotina</taxon>
        <taxon>Pichiomycetes</taxon>
        <taxon>Pichiales</taxon>
        <taxon>Pichiaceae</taxon>
        <taxon>Pichia</taxon>
    </lineage>
</organism>
<dbReference type="Pfam" id="PF06011">
    <property type="entry name" value="TRP"/>
    <property type="match status" value="1"/>
</dbReference>
<proteinExistence type="inferred from homology"/>
<gene>
    <name evidence="10" type="ORF">CANINC_002299</name>
</gene>
<feature type="transmembrane region" description="Helical" evidence="8">
    <location>
        <begin position="513"/>
        <end position="536"/>
    </location>
</feature>
<dbReference type="OrthoDB" id="5212126at2759"/>
<feature type="transmembrane region" description="Helical" evidence="8">
    <location>
        <begin position="458"/>
        <end position="478"/>
    </location>
</feature>
<name>A0A4T0X1I8_9ASCO</name>
<evidence type="ECO:0000256" key="8">
    <source>
        <dbReference type="SAM" id="Phobius"/>
    </source>
</evidence>
<dbReference type="SMART" id="SM01320">
    <property type="entry name" value="TRP_N"/>
    <property type="match status" value="1"/>
</dbReference>
<feature type="region of interest" description="Disordered" evidence="7">
    <location>
        <begin position="677"/>
        <end position="702"/>
    </location>
</feature>
<comment type="subcellular location">
    <subcellularLocation>
        <location evidence="1">Membrane</location>
        <topology evidence="1">Multi-pass membrane protein</topology>
    </subcellularLocation>
</comment>
<evidence type="ECO:0000313" key="10">
    <source>
        <dbReference type="EMBL" id="TID28780.1"/>
    </source>
</evidence>
<dbReference type="InterPro" id="IPR032800">
    <property type="entry name" value="TRP_N"/>
</dbReference>
<dbReference type="EMBL" id="SELW01000370">
    <property type="protein sequence ID" value="TID28780.1"/>
    <property type="molecule type" value="Genomic_DNA"/>
</dbReference>
<feature type="transmembrane region" description="Helical" evidence="8">
    <location>
        <begin position="395"/>
        <end position="416"/>
    </location>
</feature>
<keyword evidence="5 8" id="KW-1133">Transmembrane helix</keyword>
<feature type="transmembrane region" description="Helical" evidence="8">
    <location>
        <begin position="311"/>
        <end position="338"/>
    </location>
</feature>
<dbReference type="InterPro" id="IPR010308">
    <property type="entry name" value="TRP_C"/>
</dbReference>
<feature type="transmembrane region" description="Helical" evidence="8">
    <location>
        <begin position="548"/>
        <end position="575"/>
    </location>
</feature>
<evidence type="ECO:0000256" key="1">
    <source>
        <dbReference type="ARBA" id="ARBA00004141"/>
    </source>
</evidence>